<evidence type="ECO:0000313" key="4">
    <source>
        <dbReference type="EMBL" id="PAU85569.1"/>
    </source>
</evidence>
<dbReference type="GO" id="GO:0004029">
    <property type="term" value="F:aldehyde dehydrogenase (NAD+) activity"/>
    <property type="evidence" value="ECO:0007669"/>
    <property type="project" value="TreeGrafter"/>
</dbReference>
<feature type="domain" description="NAD(P)-binding" evidence="3">
    <location>
        <begin position="7"/>
        <end position="63"/>
    </location>
</feature>
<accession>A0A2A2FLV0</accession>
<dbReference type="PANTHER" id="PTHR48079:SF6">
    <property type="entry name" value="NAD(P)-BINDING DOMAIN-CONTAINING PROTEIN-RELATED"/>
    <property type="match status" value="1"/>
</dbReference>
<dbReference type="EMBL" id="NSKC01000001">
    <property type="protein sequence ID" value="PAU85569.1"/>
    <property type="molecule type" value="Genomic_DNA"/>
</dbReference>
<dbReference type="InterPro" id="IPR016040">
    <property type="entry name" value="NAD(P)-bd_dom"/>
</dbReference>
<sequence>MRVLVTGATGFIGLNLLAALDGTDHDPVAMVRPAASTARLPDGVDTVEGDLSDPDSLAAAMAGGEGGGDEADGGDKADDADRGDGGGGTDGVDAVVHLAAAVYDAAAMAHTNAAGTERLVEAAGEAGIDRFVFLSTIGAHPEVPADADSTYQQSKVASEGLLFGRDHPFEVSAVYPTYIFGPRDYRLTRYEHVRPVAANRVLVPPLYTDAKYNVVHVDDVTGTVVACLDGDASGRQLVTGPNLTNRQVLRCIARHAPGNCRVVSVPYGVIRWGVKPAMDLLHRVGVSPVPGDGFLERGDFGTVDPDLAERAPVDQRSWEDAIGETIEWYERVGIL</sequence>
<feature type="compositionally biased region" description="Basic and acidic residues" evidence="1">
    <location>
        <begin position="73"/>
        <end position="84"/>
    </location>
</feature>
<dbReference type="InterPro" id="IPR036291">
    <property type="entry name" value="NAD(P)-bd_dom_sf"/>
</dbReference>
<comment type="caution">
    <text evidence="4">The sequence shown here is derived from an EMBL/GenBank/DDBJ whole genome shotgun (WGS) entry which is preliminary data.</text>
</comment>
<evidence type="ECO:0000313" key="5">
    <source>
        <dbReference type="Proteomes" id="UP000218083"/>
    </source>
</evidence>
<feature type="region of interest" description="Disordered" evidence="1">
    <location>
        <begin position="40"/>
        <end position="89"/>
    </location>
</feature>
<dbReference type="AlphaFoldDB" id="A0A2A2FLV0"/>
<dbReference type="OrthoDB" id="4907at2157"/>
<proteinExistence type="predicted"/>
<dbReference type="Pfam" id="PF13460">
    <property type="entry name" value="NAD_binding_10"/>
    <property type="match status" value="1"/>
</dbReference>
<protein>
    <submittedName>
        <fullName evidence="4">Nucleoside-diphosphate sugar epimerase</fullName>
    </submittedName>
</protein>
<gene>
    <name evidence="4" type="ORF">CK500_02560</name>
</gene>
<dbReference type="InterPro" id="IPR051783">
    <property type="entry name" value="NAD(P)-dependent_oxidoreduct"/>
</dbReference>
<dbReference type="Gene3D" id="3.40.50.720">
    <property type="entry name" value="NAD(P)-binding Rossmann-like Domain"/>
    <property type="match status" value="2"/>
</dbReference>
<keyword evidence="5" id="KW-1185">Reference proteome</keyword>
<dbReference type="SUPFAM" id="SSF51735">
    <property type="entry name" value="NAD(P)-binding Rossmann-fold domains"/>
    <property type="match status" value="1"/>
</dbReference>
<evidence type="ECO:0000259" key="2">
    <source>
        <dbReference type="Pfam" id="PF01370"/>
    </source>
</evidence>
<dbReference type="PANTHER" id="PTHR48079">
    <property type="entry name" value="PROTEIN YEEZ"/>
    <property type="match status" value="1"/>
</dbReference>
<dbReference type="RefSeq" id="WP_095635680.1">
    <property type="nucleotide sequence ID" value="NZ_NSKC01000001.1"/>
</dbReference>
<reference evidence="4 5" key="1">
    <citation type="submission" date="2017-08" db="EMBL/GenBank/DDBJ databases">
        <title>The strain WRN001 was isolated from Binhai saline alkaline soil, Tianjin, China.</title>
        <authorList>
            <person name="Liu D."/>
            <person name="Zhang G."/>
        </authorList>
    </citation>
    <scope>NUCLEOTIDE SEQUENCE [LARGE SCALE GENOMIC DNA]</scope>
    <source>
        <strain evidence="4 5">WN019</strain>
    </source>
</reference>
<organism evidence="4 5">
    <name type="scientific">Halorubrum salipaludis</name>
    <dbReference type="NCBI Taxonomy" id="2032630"/>
    <lineage>
        <taxon>Archaea</taxon>
        <taxon>Methanobacteriati</taxon>
        <taxon>Methanobacteriota</taxon>
        <taxon>Stenosarchaea group</taxon>
        <taxon>Halobacteria</taxon>
        <taxon>Halobacteriales</taxon>
        <taxon>Haloferacaceae</taxon>
        <taxon>Halorubrum</taxon>
    </lineage>
</organism>
<dbReference type="GO" id="GO:0005737">
    <property type="term" value="C:cytoplasm"/>
    <property type="evidence" value="ECO:0007669"/>
    <property type="project" value="TreeGrafter"/>
</dbReference>
<evidence type="ECO:0000256" key="1">
    <source>
        <dbReference type="SAM" id="MobiDB-lite"/>
    </source>
</evidence>
<evidence type="ECO:0000259" key="3">
    <source>
        <dbReference type="Pfam" id="PF13460"/>
    </source>
</evidence>
<dbReference type="Proteomes" id="UP000218083">
    <property type="component" value="Unassembled WGS sequence"/>
</dbReference>
<feature type="domain" description="NAD-dependent epimerase/dehydratase" evidence="2">
    <location>
        <begin position="91"/>
        <end position="230"/>
    </location>
</feature>
<dbReference type="InterPro" id="IPR001509">
    <property type="entry name" value="Epimerase_deHydtase"/>
</dbReference>
<dbReference type="Pfam" id="PF01370">
    <property type="entry name" value="Epimerase"/>
    <property type="match status" value="1"/>
</dbReference>
<name>A0A2A2FLV0_9EURY</name>